<dbReference type="InterPro" id="IPR006935">
    <property type="entry name" value="Helicase/UvrB_N"/>
</dbReference>
<evidence type="ECO:0000256" key="6">
    <source>
        <dbReference type="ARBA" id="ARBA00022769"/>
    </source>
</evidence>
<dbReference type="Gene3D" id="3.40.50.300">
    <property type="entry name" value="P-loop containing nucleotide triphosphate hydrolases"/>
    <property type="match status" value="3"/>
</dbReference>
<dbReference type="GO" id="GO:0005524">
    <property type="term" value="F:ATP binding"/>
    <property type="evidence" value="ECO:0007669"/>
    <property type="project" value="UniProtKB-UniRule"/>
</dbReference>
<evidence type="ECO:0000256" key="10">
    <source>
        <dbReference type="ARBA" id="ARBA00023236"/>
    </source>
</evidence>
<dbReference type="Pfam" id="PF02151">
    <property type="entry name" value="UVR"/>
    <property type="match status" value="1"/>
</dbReference>
<keyword evidence="8 13" id="KW-0267">Excision nuclease</keyword>
<feature type="coiled-coil region" evidence="15">
    <location>
        <begin position="612"/>
        <end position="646"/>
    </location>
</feature>
<evidence type="ECO:0000256" key="15">
    <source>
        <dbReference type="SAM" id="Coils"/>
    </source>
</evidence>
<dbReference type="InterPro" id="IPR001650">
    <property type="entry name" value="Helicase_C-like"/>
</dbReference>
<evidence type="ECO:0000256" key="8">
    <source>
        <dbReference type="ARBA" id="ARBA00022881"/>
    </source>
</evidence>
<keyword evidence="7 13" id="KW-0067">ATP-binding</keyword>
<dbReference type="InterPro" id="IPR024759">
    <property type="entry name" value="UvrB_YAD/RRR_dom"/>
</dbReference>
<dbReference type="SUPFAM" id="SSF46600">
    <property type="entry name" value="C-terminal UvrC-binding domain of UvrB"/>
    <property type="match status" value="1"/>
</dbReference>
<keyword evidence="10 13" id="KW-0742">SOS response</keyword>
<evidence type="ECO:0000256" key="14">
    <source>
        <dbReference type="RuleBase" id="RU003587"/>
    </source>
</evidence>
<keyword evidence="20" id="KW-1185">Reference proteome</keyword>
<feature type="domain" description="Helicase ATP-binding" evidence="17">
    <location>
        <begin position="25"/>
        <end position="158"/>
    </location>
</feature>
<dbReference type="GO" id="GO:0016887">
    <property type="term" value="F:ATP hydrolysis activity"/>
    <property type="evidence" value="ECO:0007669"/>
    <property type="project" value="InterPro"/>
</dbReference>
<dbReference type="PANTHER" id="PTHR24029">
    <property type="entry name" value="UVRABC SYSTEM PROTEIN B"/>
    <property type="match status" value="1"/>
</dbReference>
<comment type="domain">
    <text evidence="13">The beta-hairpin motif is involved in DNA binding.</text>
</comment>
<evidence type="ECO:0000256" key="11">
    <source>
        <dbReference type="ARBA" id="ARBA00026033"/>
    </source>
</evidence>
<dbReference type="Pfam" id="PF00271">
    <property type="entry name" value="Helicase_C"/>
    <property type="match status" value="1"/>
</dbReference>
<keyword evidence="15" id="KW-0175">Coiled coil</keyword>
<dbReference type="Pfam" id="PF12344">
    <property type="entry name" value="UvrB"/>
    <property type="match status" value="1"/>
</dbReference>
<keyword evidence="4 13" id="KW-0547">Nucleotide-binding</keyword>
<dbReference type="PANTHER" id="PTHR24029:SF0">
    <property type="entry name" value="UVRABC SYSTEM PROTEIN B"/>
    <property type="match status" value="1"/>
</dbReference>
<dbReference type="GO" id="GO:0005737">
    <property type="term" value="C:cytoplasm"/>
    <property type="evidence" value="ECO:0007669"/>
    <property type="project" value="UniProtKB-SubCell"/>
</dbReference>
<gene>
    <name evidence="13" type="primary">uvrB</name>
    <name evidence="19" type="ORF">SAMN04488051_103175</name>
</gene>
<comment type="similarity">
    <text evidence="2 13 14">Belongs to the UvrB family.</text>
</comment>
<dbReference type="InterPro" id="IPR001943">
    <property type="entry name" value="UVR_dom"/>
</dbReference>
<comment type="subunit">
    <text evidence="11 13 14">Forms a heterotetramer with UvrA during the search for lesions. Interacts with UvrC in an incision complex.</text>
</comment>
<evidence type="ECO:0000256" key="2">
    <source>
        <dbReference type="ARBA" id="ARBA00008533"/>
    </source>
</evidence>
<dbReference type="SMART" id="SM00487">
    <property type="entry name" value="DEXDc"/>
    <property type="match status" value="1"/>
</dbReference>
<sequence>MKAFRLVSDYQPAGDQPEAIAKLVDGLESGLAHQTLLGVTGSGKTFTMANIIQQVSRPTLIMAHNKTLAAQLYGEMKAFFPDNAVEYFVSYYDYYQPEAYVPSTDTFIEKDASINEHIEQMRLSATKALMERRDVVIIASVSAIYGLGDPESYMKMLLHLRQGDTLDQRFILRRLAELQYQRNDLAFERASYRVRGDVIDIFPAESDSFAVRVELFDEEVERISLFDPLTGSIEKVVSRYTIYPKTHYVTPREKILAAVENIKGELQHRKQQLLADNKLVEEQRLTQRTQFDIEMMVELGYCSGIENYSRYLSGRMPGEPPPTLLDYFPADGLMFIDESHVTISQIGAMYKGDRSRKENLVNYGFRLPSALDNRPLKFEEFESIAPQRIYVSATTAKYELEKSDGEVVEQVVRPTGLIDPEIEIRPVATQVDDLLSEAYLKAKRNERVLVTTLTKKMAEDLTDYLQEHQVKVRYLHSDIDTVERVEIIRDLRLGVFDVLVGINLLREGLDIPEVSLVAILDADKEGFLRSDRSLIQTIGRAARNLHGKAILYADSITGSMQRAMDETERRRNKQIAFNEAHGITPKGLNKKIADVMDLAQQPSDQKMVAEQAAAYQHDRNALADEMKALESQMRLHAENLEFEQAAACRDRLQLLQRQLLQD</sequence>
<dbReference type="PROSITE" id="PS51194">
    <property type="entry name" value="HELICASE_CTER"/>
    <property type="match status" value="1"/>
</dbReference>
<evidence type="ECO:0000256" key="3">
    <source>
        <dbReference type="ARBA" id="ARBA00022490"/>
    </source>
</evidence>
<dbReference type="NCBIfam" id="TIGR00631">
    <property type="entry name" value="uvrb"/>
    <property type="match status" value="1"/>
</dbReference>
<dbReference type="GO" id="GO:0009380">
    <property type="term" value="C:excinuclease repair complex"/>
    <property type="evidence" value="ECO:0007669"/>
    <property type="project" value="InterPro"/>
</dbReference>
<accession>A0A1H4B507</accession>
<feature type="short sequence motif" description="Beta-hairpin" evidence="13">
    <location>
        <begin position="91"/>
        <end position="114"/>
    </location>
</feature>
<evidence type="ECO:0000256" key="7">
    <source>
        <dbReference type="ARBA" id="ARBA00022840"/>
    </source>
</evidence>
<dbReference type="InterPro" id="IPR027417">
    <property type="entry name" value="P-loop_NTPase"/>
</dbReference>
<dbReference type="SUPFAM" id="SSF52540">
    <property type="entry name" value="P-loop containing nucleoside triphosphate hydrolases"/>
    <property type="match status" value="2"/>
</dbReference>
<evidence type="ECO:0000313" key="20">
    <source>
        <dbReference type="Proteomes" id="UP000198773"/>
    </source>
</evidence>
<dbReference type="GO" id="GO:0009432">
    <property type="term" value="P:SOS response"/>
    <property type="evidence" value="ECO:0007669"/>
    <property type="project" value="UniProtKB-UniRule"/>
</dbReference>
<dbReference type="Pfam" id="PF04851">
    <property type="entry name" value="ResIII"/>
    <property type="match status" value="1"/>
</dbReference>
<dbReference type="Pfam" id="PF17757">
    <property type="entry name" value="UvrB_inter"/>
    <property type="match status" value="1"/>
</dbReference>
<keyword evidence="6 13" id="KW-0228">DNA excision</keyword>
<evidence type="ECO:0000256" key="5">
    <source>
        <dbReference type="ARBA" id="ARBA00022763"/>
    </source>
</evidence>
<feature type="domain" description="UVR" evidence="16">
    <location>
        <begin position="623"/>
        <end position="658"/>
    </location>
</feature>
<dbReference type="Proteomes" id="UP000198773">
    <property type="component" value="Unassembled WGS sequence"/>
</dbReference>
<dbReference type="PROSITE" id="PS51192">
    <property type="entry name" value="HELICASE_ATP_BIND_1"/>
    <property type="match status" value="1"/>
</dbReference>
<protein>
    <recommendedName>
        <fullName evidence="12 13">UvrABC system protein B</fullName>
        <shortName evidence="13">Protein UvrB</shortName>
    </recommendedName>
    <alternativeName>
        <fullName evidence="13">Excinuclease ABC subunit B</fullName>
    </alternativeName>
</protein>
<name>A0A1H4B507_ALKAM</name>
<dbReference type="RefSeq" id="WP_425426608.1">
    <property type="nucleotide sequence ID" value="NZ_FNRM01000003.1"/>
</dbReference>
<evidence type="ECO:0000256" key="13">
    <source>
        <dbReference type="HAMAP-Rule" id="MF_00204"/>
    </source>
</evidence>
<dbReference type="STRING" id="152573.SAMN04488051_103175"/>
<dbReference type="InterPro" id="IPR036876">
    <property type="entry name" value="UVR_dom_sf"/>
</dbReference>
<dbReference type="SMART" id="SM00490">
    <property type="entry name" value="HELICc"/>
    <property type="match status" value="1"/>
</dbReference>
<dbReference type="GO" id="GO:0006289">
    <property type="term" value="P:nucleotide-excision repair"/>
    <property type="evidence" value="ECO:0007669"/>
    <property type="project" value="UniProtKB-UniRule"/>
</dbReference>
<evidence type="ECO:0000259" key="16">
    <source>
        <dbReference type="PROSITE" id="PS50151"/>
    </source>
</evidence>
<dbReference type="AlphaFoldDB" id="A0A1H4B507"/>
<evidence type="ECO:0000256" key="9">
    <source>
        <dbReference type="ARBA" id="ARBA00023204"/>
    </source>
</evidence>
<evidence type="ECO:0000256" key="1">
    <source>
        <dbReference type="ARBA" id="ARBA00004496"/>
    </source>
</evidence>
<comment type="function">
    <text evidence="13">The UvrABC repair system catalyzes the recognition and processing of DNA lesions. A damage recognition complex composed of 2 UvrA and 2 UvrB subunits scans DNA for abnormalities. Upon binding of the UvrA(2)B(2) complex to a putative damaged site, the DNA wraps around one UvrB monomer. DNA wrap is dependent on ATP binding by UvrB and probably causes local melting of the DNA helix, facilitating insertion of UvrB beta-hairpin between the DNA strands. Then UvrB probes one DNA strand for the presence of a lesion. If a lesion is found the UvrA subunits dissociate and the UvrB-DNA preincision complex is formed. This complex is subsequently bound by UvrC and the second UvrB is released. If no lesion is found, the DNA wraps around the other UvrB subunit that will check the other stand for damage.</text>
</comment>
<evidence type="ECO:0000313" key="19">
    <source>
        <dbReference type="EMBL" id="SEA43078.1"/>
    </source>
</evidence>
<dbReference type="PROSITE" id="PS50151">
    <property type="entry name" value="UVR"/>
    <property type="match status" value="1"/>
</dbReference>
<evidence type="ECO:0000256" key="12">
    <source>
        <dbReference type="ARBA" id="ARBA00029504"/>
    </source>
</evidence>
<proteinExistence type="inferred from homology"/>
<dbReference type="Gene3D" id="4.10.860.10">
    <property type="entry name" value="UVR domain"/>
    <property type="match status" value="1"/>
</dbReference>
<organism evidence="19 20">
    <name type="scientific">Alkalimonas amylolytica</name>
    <dbReference type="NCBI Taxonomy" id="152573"/>
    <lineage>
        <taxon>Bacteria</taxon>
        <taxon>Pseudomonadati</taxon>
        <taxon>Pseudomonadota</taxon>
        <taxon>Gammaproteobacteria</taxon>
        <taxon>Alkalimonas</taxon>
    </lineage>
</organism>
<dbReference type="InterPro" id="IPR014001">
    <property type="entry name" value="Helicase_ATP-bd"/>
</dbReference>
<dbReference type="FunFam" id="3.40.50.300:FF:000477">
    <property type="entry name" value="UvrABC system protein B"/>
    <property type="match status" value="1"/>
</dbReference>
<reference evidence="19 20" key="1">
    <citation type="submission" date="2016-10" db="EMBL/GenBank/DDBJ databases">
        <authorList>
            <person name="de Groot N.N."/>
        </authorList>
    </citation>
    <scope>NUCLEOTIDE SEQUENCE [LARGE SCALE GENOMIC DNA]</scope>
    <source>
        <strain evidence="19 20">CGMCC 1.3430</strain>
    </source>
</reference>
<evidence type="ECO:0000259" key="18">
    <source>
        <dbReference type="PROSITE" id="PS51194"/>
    </source>
</evidence>
<dbReference type="InterPro" id="IPR041471">
    <property type="entry name" value="UvrB_inter"/>
</dbReference>
<dbReference type="CDD" id="cd17916">
    <property type="entry name" value="DEXHc_UvrB"/>
    <property type="match status" value="1"/>
</dbReference>
<keyword evidence="9 13" id="KW-0234">DNA repair</keyword>
<dbReference type="GO" id="GO:0003677">
    <property type="term" value="F:DNA binding"/>
    <property type="evidence" value="ECO:0007669"/>
    <property type="project" value="UniProtKB-UniRule"/>
</dbReference>
<dbReference type="CDD" id="cd18790">
    <property type="entry name" value="SF2_C_UvrB"/>
    <property type="match status" value="1"/>
</dbReference>
<keyword evidence="5 13" id="KW-0227">DNA damage</keyword>
<dbReference type="NCBIfam" id="NF003673">
    <property type="entry name" value="PRK05298.1"/>
    <property type="match status" value="1"/>
</dbReference>
<comment type="subcellular location">
    <subcellularLocation>
        <location evidence="1 13 14">Cytoplasm</location>
    </subcellularLocation>
</comment>
<dbReference type="InterPro" id="IPR004807">
    <property type="entry name" value="UvrB"/>
</dbReference>
<evidence type="ECO:0000259" key="17">
    <source>
        <dbReference type="PROSITE" id="PS51192"/>
    </source>
</evidence>
<dbReference type="GO" id="GO:0009381">
    <property type="term" value="F:excinuclease ABC activity"/>
    <property type="evidence" value="ECO:0007669"/>
    <property type="project" value="UniProtKB-UniRule"/>
</dbReference>
<feature type="domain" description="Helicase C-terminal" evidence="18">
    <location>
        <begin position="434"/>
        <end position="596"/>
    </location>
</feature>
<dbReference type="HAMAP" id="MF_00204">
    <property type="entry name" value="UvrB"/>
    <property type="match status" value="1"/>
</dbReference>
<dbReference type="EMBL" id="FNRM01000003">
    <property type="protein sequence ID" value="SEA43078.1"/>
    <property type="molecule type" value="Genomic_DNA"/>
</dbReference>
<keyword evidence="3 13" id="KW-0963">Cytoplasm</keyword>
<evidence type="ECO:0000256" key="4">
    <source>
        <dbReference type="ARBA" id="ARBA00022741"/>
    </source>
</evidence>
<feature type="binding site" evidence="13">
    <location>
        <begin position="38"/>
        <end position="45"/>
    </location>
    <ligand>
        <name>ATP</name>
        <dbReference type="ChEBI" id="CHEBI:30616"/>
    </ligand>
</feature>